<dbReference type="GO" id="GO:0043043">
    <property type="term" value="P:peptide biosynthetic process"/>
    <property type="evidence" value="ECO:0007669"/>
    <property type="project" value="InterPro"/>
</dbReference>
<evidence type="ECO:0000256" key="4">
    <source>
        <dbReference type="ARBA" id="ARBA00022490"/>
    </source>
</evidence>
<reference evidence="12 13" key="1">
    <citation type="journal article" date="2016" name="Nat. Commun.">
        <title>Thousands of microbial genomes shed light on interconnected biogeochemical processes in an aquifer system.</title>
        <authorList>
            <person name="Anantharaman K."/>
            <person name="Brown C.T."/>
            <person name="Hug L.A."/>
            <person name="Sharon I."/>
            <person name="Castelle C.J."/>
            <person name="Probst A.J."/>
            <person name="Thomas B.C."/>
            <person name="Singh A."/>
            <person name="Wilkins M.J."/>
            <person name="Karaoz U."/>
            <person name="Brodie E.L."/>
            <person name="Williams K.H."/>
            <person name="Hubbard S.S."/>
            <person name="Banfield J.F."/>
        </authorList>
    </citation>
    <scope>NUCLEOTIDE SEQUENCE [LARGE SCALE GENOMIC DNA]</scope>
</reference>
<name>A0A1F5E5K8_9BACT</name>
<dbReference type="SMART" id="SM01185">
    <property type="entry name" value="EFP"/>
    <property type="match status" value="1"/>
</dbReference>
<accession>A0A1F5E5K8</accession>
<evidence type="ECO:0000256" key="2">
    <source>
        <dbReference type="ARBA" id="ARBA00004815"/>
    </source>
</evidence>
<dbReference type="EMBL" id="MEZK01000020">
    <property type="protein sequence ID" value="OGD62544.1"/>
    <property type="molecule type" value="Genomic_DNA"/>
</dbReference>
<dbReference type="GO" id="GO:0005829">
    <property type="term" value="C:cytosol"/>
    <property type="evidence" value="ECO:0007669"/>
    <property type="project" value="UniProtKB-ARBA"/>
</dbReference>
<evidence type="ECO:0000259" key="11">
    <source>
        <dbReference type="SMART" id="SM01185"/>
    </source>
</evidence>
<dbReference type="HAMAP" id="MF_00141">
    <property type="entry name" value="EF_P"/>
    <property type="match status" value="1"/>
</dbReference>
<evidence type="ECO:0000313" key="13">
    <source>
        <dbReference type="Proteomes" id="UP000177006"/>
    </source>
</evidence>
<dbReference type="NCBIfam" id="TIGR00038">
    <property type="entry name" value="efp"/>
    <property type="match status" value="1"/>
</dbReference>
<dbReference type="Pfam" id="PF08207">
    <property type="entry name" value="EFP_N"/>
    <property type="match status" value="1"/>
</dbReference>
<comment type="caution">
    <text evidence="12">The sequence shown here is derived from an EMBL/GenBank/DDBJ whole genome shotgun (WGS) entry which is preliminary data.</text>
</comment>
<evidence type="ECO:0000256" key="5">
    <source>
        <dbReference type="ARBA" id="ARBA00022768"/>
    </source>
</evidence>
<dbReference type="NCBIfam" id="NF001810">
    <property type="entry name" value="PRK00529.1"/>
    <property type="match status" value="1"/>
</dbReference>
<feature type="domain" description="Elongation factor P C-terminal" evidence="10">
    <location>
        <begin position="130"/>
        <end position="185"/>
    </location>
</feature>
<keyword evidence="6 7" id="KW-0648">Protein biosynthesis</keyword>
<dbReference type="STRING" id="1797457.A2160_05865"/>
<evidence type="ECO:0000259" key="10">
    <source>
        <dbReference type="SMART" id="SM00841"/>
    </source>
</evidence>
<evidence type="ECO:0000313" key="12">
    <source>
        <dbReference type="EMBL" id="OGD62544.1"/>
    </source>
</evidence>
<dbReference type="InterPro" id="IPR008991">
    <property type="entry name" value="Translation_prot_SH3-like_sf"/>
</dbReference>
<dbReference type="Pfam" id="PF01132">
    <property type="entry name" value="EFP"/>
    <property type="match status" value="1"/>
</dbReference>
<feature type="domain" description="Translation elongation factor P/YeiP central" evidence="11">
    <location>
        <begin position="67"/>
        <end position="122"/>
    </location>
</feature>
<dbReference type="Proteomes" id="UP000177006">
    <property type="component" value="Unassembled WGS sequence"/>
</dbReference>
<dbReference type="InterPro" id="IPR011768">
    <property type="entry name" value="Transl_elongation_fac_P"/>
</dbReference>
<sequence length="187" mass="21115">MFQASELRNNTTFVYQDEPWKVLEYKHTHMGRGSADVRVKIRNLLTGVVRSQVFAPTERFDEADIQKQPRQYLYREGDNLVFMHPTTFEQETIAAGIIGELAAKFLKEGEEVSVFYWGEKAIDIDMPPKATLTVAEADPGVKGNSATNIYKSAKLENGVVVKVPLFVRVGDKVKVDTRTGEYAERVN</sequence>
<evidence type="ECO:0000256" key="1">
    <source>
        <dbReference type="ARBA" id="ARBA00004496"/>
    </source>
</evidence>
<proteinExistence type="inferred from homology"/>
<comment type="pathway">
    <text evidence="2 7">Protein biosynthesis; polypeptide chain elongation.</text>
</comment>
<dbReference type="InterPro" id="IPR020599">
    <property type="entry name" value="Transl_elong_fac_P/YeiP"/>
</dbReference>
<dbReference type="Pfam" id="PF09285">
    <property type="entry name" value="Elong-fact-P_C"/>
    <property type="match status" value="1"/>
</dbReference>
<dbReference type="SUPFAM" id="SSF50249">
    <property type="entry name" value="Nucleic acid-binding proteins"/>
    <property type="match status" value="2"/>
</dbReference>
<dbReference type="CDD" id="cd05794">
    <property type="entry name" value="S1_EF-P_repeat_2"/>
    <property type="match status" value="1"/>
</dbReference>
<dbReference type="PROSITE" id="PS01275">
    <property type="entry name" value="EFP"/>
    <property type="match status" value="1"/>
</dbReference>
<protein>
    <recommendedName>
        <fullName evidence="7 8">Elongation factor P</fullName>
        <shortName evidence="7">EF-P</shortName>
    </recommendedName>
</protein>
<dbReference type="InterPro" id="IPR012340">
    <property type="entry name" value="NA-bd_OB-fold"/>
</dbReference>
<dbReference type="FunFam" id="2.40.50.140:FF:000004">
    <property type="entry name" value="Elongation factor P"/>
    <property type="match status" value="1"/>
</dbReference>
<dbReference type="PIRSF" id="PIRSF005901">
    <property type="entry name" value="EF-P"/>
    <property type="match status" value="1"/>
</dbReference>
<dbReference type="InterPro" id="IPR013185">
    <property type="entry name" value="Transl_elong_KOW-like"/>
</dbReference>
<dbReference type="InterPro" id="IPR001059">
    <property type="entry name" value="Transl_elong_P/YeiP_cen"/>
</dbReference>
<dbReference type="FunFam" id="2.40.50.140:FF:000009">
    <property type="entry name" value="Elongation factor P"/>
    <property type="match status" value="1"/>
</dbReference>
<dbReference type="InterPro" id="IPR015365">
    <property type="entry name" value="Elong-fact-P_C"/>
</dbReference>
<evidence type="ECO:0000256" key="3">
    <source>
        <dbReference type="ARBA" id="ARBA00009479"/>
    </source>
</evidence>
<dbReference type="SMART" id="SM00841">
    <property type="entry name" value="Elong-fact-P_C"/>
    <property type="match status" value="1"/>
</dbReference>
<dbReference type="UniPathway" id="UPA00345"/>
<dbReference type="SUPFAM" id="SSF50104">
    <property type="entry name" value="Translation proteins SH3-like domain"/>
    <property type="match status" value="1"/>
</dbReference>
<evidence type="ECO:0000256" key="8">
    <source>
        <dbReference type="NCBIfam" id="TIGR00038"/>
    </source>
</evidence>
<keyword evidence="4 7" id="KW-0963">Cytoplasm</keyword>
<dbReference type="AlphaFoldDB" id="A0A1F5E5K8"/>
<keyword evidence="5 7" id="KW-0251">Elongation factor</keyword>
<dbReference type="FunFam" id="2.30.30.30:FF:000003">
    <property type="entry name" value="Elongation factor P"/>
    <property type="match status" value="1"/>
</dbReference>
<gene>
    <name evidence="7" type="primary">efp</name>
    <name evidence="12" type="ORF">A2160_05865</name>
</gene>
<evidence type="ECO:0000256" key="9">
    <source>
        <dbReference type="RuleBase" id="RU004389"/>
    </source>
</evidence>
<dbReference type="CDD" id="cd04470">
    <property type="entry name" value="S1_EF-P_repeat_1"/>
    <property type="match status" value="1"/>
</dbReference>
<dbReference type="Gene3D" id="2.30.30.30">
    <property type="match status" value="1"/>
</dbReference>
<dbReference type="InterPro" id="IPR014722">
    <property type="entry name" value="Rib_uL2_dom2"/>
</dbReference>
<dbReference type="InterPro" id="IPR013852">
    <property type="entry name" value="Transl_elong_P/YeiP_CS"/>
</dbReference>
<dbReference type="PANTHER" id="PTHR30053">
    <property type="entry name" value="ELONGATION FACTOR P"/>
    <property type="match status" value="1"/>
</dbReference>
<organism evidence="12 13">
    <name type="scientific">Candidatus Beckwithbacteria bacterium RBG_13_42_9</name>
    <dbReference type="NCBI Taxonomy" id="1797457"/>
    <lineage>
        <taxon>Bacteria</taxon>
        <taxon>Candidatus Beckwithiibacteriota</taxon>
    </lineage>
</organism>
<evidence type="ECO:0000256" key="6">
    <source>
        <dbReference type="ARBA" id="ARBA00022917"/>
    </source>
</evidence>
<comment type="similarity">
    <text evidence="3 7 9">Belongs to the elongation factor P family.</text>
</comment>
<dbReference type="PANTHER" id="PTHR30053:SF12">
    <property type="entry name" value="ELONGATION FACTOR P (EF-P) FAMILY PROTEIN"/>
    <property type="match status" value="1"/>
</dbReference>
<evidence type="ECO:0000256" key="7">
    <source>
        <dbReference type="HAMAP-Rule" id="MF_00141"/>
    </source>
</evidence>
<dbReference type="Gene3D" id="2.40.50.140">
    <property type="entry name" value="Nucleic acid-binding proteins"/>
    <property type="match status" value="2"/>
</dbReference>
<comment type="function">
    <text evidence="7">Involved in peptide bond synthesis. Stimulates efficient translation and peptide-bond synthesis on native or reconstituted 70S ribosomes in vitro. Probably functions indirectly by altering the affinity of the ribosome for aminoacyl-tRNA, thus increasing their reactivity as acceptors for peptidyl transferase.</text>
</comment>
<comment type="subcellular location">
    <subcellularLocation>
        <location evidence="1 7">Cytoplasm</location>
    </subcellularLocation>
</comment>
<dbReference type="GO" id="GO:0003746">
    <property type="term" value="F:translation elongation factor activity"/>
    <property type="evidence" value="ECO:0007669"/>
    <property type="project" value="UniProtKB-UniRule"/>
</dbReference>